<reference evidence="2" key="1">
    <citation type="journal article" date="2019" name="Int. J. Syst. Evol. Microbiol.">
        <title>The Global Catalogue of Microorganisms (GCM) 10K type strain sequencing project: providing services to taxonomists for standard genome sequencing and annotation.</title>
        <authorList>
            <consortium name="The Broad Institute Genomics Platform"/>
            <consortium name="The Broad Institute Genome Sequencing Center for Infectious Disease"/>
            <person name="Wu L."/>
            <person name="Ma J."/>
        </authorList>
    </citation>
    <scope>NUCLEOTIDE SEQUENCE [LARGE SCALE GENOMIC DNA]</scope>
    <source>
        <strain evidence="2">JCM 16953</strain>
    </source>
</reference>
<name>A0ABP7I5N6_9ACTN</name>
<keyword evidence="2" id="KW-1185">Reference proteome</keyword>
<comment type="caution">
    <text evidence="1">The sequence shown here is derived from an EMBL/GenBank/DDBJ whole genome shotgun (WGS) entry which is preliminary data.</text>
</comment>
<evidence type="ECO:0000313" key="2">
    <source>
        <dbReference type="Proteomes" id="UP001501821"/>
    </source>
</evidence>
<organism evidence="1 2">
    <name type="scientific">Nocardioides panacisoli</name>
    <dbReference type="NCBI Taxonomy" id="627624"/>
    <lineage>
        <taxon>Bacteria</taxon>
        <taxon>Bacillati</taxon>
        <taxon>Actinomycetota</taxon>
        <taxon>Actinomycetes</taxon>
        <taxon>Propionibacteriales</taxon>
        <taxon>Nocardioidaceae</taxon>
        <taxon>Nocardioides</taxon>
    </lineage>
</organism>
<evidence type="ECO:0000313" key="1">
    <source>
        <dbReference type="EMBL" id="GAA3809986.1"/>
    </source>
</evidence>
<sequence length="71" mass="8334">MAMNWFRRLQGQEDQQVWYVATVRRDDGKVVEVPFRTSATGRGPVRRKARIAIRREGYIDATLLSVRRRDA</sequence>
<gene>
    <name evidence="1" type="ORF">GCM10022242_10810</name>
</gene>
<accession>A0ABP7I5N6</accession>
<protein>
    <submittedName>
        <fullName evidence="1">Uncharacterized protein</fullName>
    </submittedName>
</protein>
<dbReference type="EMBL" id="BAABAH010000003">
    <property type="protein sequence ID" value="GAA3809986.1"/>
    <property type="molecule type" value="Genomic_DNA"/>
</dbReference>
<proteinExistence type="predicted"/>
<dbReference type="Proteomes" id="UP001501821">
    <property type="component" value="Unassembled WGS sequence"/>
</dbReference>